<proteinExistence type="predicted"/>
<dbReference type="Proteomes" id="UP000016930">
    <property type="component" value="Unassembled WGS sequence"/>
</dbReference>
<name>M2RAS0_CERS8</name>
<protein>
    <submittedName>
        <fullName evidence="1">Uncharacterized protein</fullName>
    </submittedName>
</protein>
<dbReference type="EMBL" id="KB445800">
    <property type="protein sequence ID" value="EMD35522.1"/>
    <property type="molecule type" value="Genomic_DNA"/>
</dbReference>
<organism evidence="1 2">
    <name type="scientific">Ceriporiopsis subvermispora (strain B)</name>
    <name type="common">White-rot fungus</name>
    <name type="synonym">Gelatoporia subvermispora</name>
    <dbReference type="NCBI Taxonomy" id="914234"/>
    <lineage>
        <taxon>Eukaryota</taxon>
        <taxon>Fungi</taxon>
        <taxon>Dikarya</taxon>
        <taxon>Basidiomycota</taxon>
        <taxon>Agaricomycotina</taxon>
        <taxon>Agaricomycetes</taxon>
        <taxon>Polyporales</taxon>
        <taxon>Gelatoporiaceae</taxon>
        <taxon>Gelatoporia</taxon>
    </lineage>
</organism>
<sequence>MLNTRRVLSGERPGVTPEATCMSIVEQFCQCRCGYGRDGASDEDAVLGHAYPTGVKEGGGRGGAGGTLIVSILEYLTNATAFTGSKFLKERRAITCDSLPSSKRVPNI</sequence>
<accession>M2RAS0</accession>
<gene>
    <name evidence="1" type="ORF">CERSUDRAFT_85478</name>
</gene>
<dbReference type="HOGENOM" id="CLU_2196628_0_0_1"/>
<reference evidence="1 2" key="1">
    <citation type="journal article" date="2012" name="Proc. Natl. Acad. Sci. U.S.A.">
        <title>Comparative genomics of Ceriporiopsis subvermispora and Phanerochaete chrysosporium provide insight into selective ligninolysis.</title>
        <authorList>
            <person name="Fernandez-Fueyo E."/>
            <person name="Ruiz-Duenas F.J."/>
            <person name="Ferreira P."/>
            <person name="Floudas D."/>
            <person name="Hibbett D.S."/>
            <person name="Canessa P."/>
            <person name="Larrondo L.F."/>
            <person name="James T.Y."/>
            <person name="Seelenfreund D."/>
            <person name="Lobos S."/>
            <person name="Polanco R."/>
            <person name="Tello M."/>
            <person name="Honda Y."/>
            <person name="Watanabe T."/>
            <person name="Watanabe T."/>
            <person name="Ryu J.S."/>
            <person name="Kubicek C.P."/>
            <person name="Schmoll M."/>
            <person name="Gaskell J."/>
            <person name="Hammel K.E."/>
            <person name="St John F.J."/>
            <person name="Vanden Wymelenberg A."/>
            <person name="Sabat G."/>
            <person name="Splinter BonDurant S."/>
            <person name="Syed K."/>
            <person name="Yadav J.S."/>
            <person name="Doddapaneni H."/>
            <person name="Subramanian V."/>
            <person name="Lavin J.L."/>
            <person name="Oguiza J.A."/>
            <person name="Perez G."/>
            <person name="Pisabarro A.G."/>
            <person name="Ramirez L."/>
            <person name="Santoyo F."/>
            <person name="Master E."/>
            <person name="Coutinho P.M."/>
            <person name="Henrissat B."/>
            <person name="Lombard V."/>
            <person name="Magnuson J.K."/>
            <person name="Kuees U."/>
            <person name="Hori C."/>
            <person name="Igarashi K."/>
            <person name="Samejima M."/>
            <person name="Held B.W."/>
            <person name="Barry K.W."/>
            <person name="LaButti K.M."/>
            <person name="Lapidus A."/>
            <person name="Lindquist E.A."/>
            <person name="Lucas S.M."/>
            <person name="Riley R."/>
            <person name="Salamov A.A."/>
            <person name="Hoffmeister D."/>
            <person name="Schwenk D."/>
            <person name="Hadar Y."/>
            <person name="Yarden O."/>
            <person name="de Vries R.P."/>
            <person name="Wiebenga A."/>
            <person name="Stenlid J."/>
            <person name="Eastwood D."/>
            <person name="Grigoriev I.V."/>
            <person name="Berka R.M."/>
            <person name="Blanchette R.A."/>
            <person name="Kersten P."/>
            <person name="Martinez A.T."/>
            <person name="Vicuna R."/>
            <person name="Cullen D."/>
        </authorList>
    </citation>
    <scope>NUCLEOTIDE SEQUENCE [LARGE SCALE GENOMIC DNA]</scope>
    <source>
        <strain evidence="1 2">B</strain>
    </source>
</reference>
<keyword evidence="2" id="KW-1185">Reference proteome</keyword>
<dbReference type="AlphaFoldDB" id="M2RAS0"/>
<evidence type="ECO:0000313" key="1">
    <source>
        <dbReference type="EMBL" id="EMD35522.1"/>
    </source>
</evidence>
<evidence type="ECO:0000313" key="2">
    <source>
        <dbReference type="Proteomes" id="UP000016930"/>
    </source>
</evidence>